<dbReference type="GO" id="GO:0009103">
    <property type="term" value="P:lipopolysaccharide biosynthetic process"/>
    <property type="evidence" value="ECO:0007669"/>
    <property type="project" value="UniProtKB-ARBA"/>
</dbReference>
<dbReference type="OrthoDB" id="437910at2"/>
<dbReference type="GO" id="GO:0016763">
    <property type="term" value="F:pentosyltransferase activity"/>
    <property type="evidence" value="ECO:0007669"/>
    <property type="project" value="TreeGrafter"/>
</dbReference>
<dbReference type="PANTHER" id="PTHR33908:SF11">
    <property type="entry name" value="MEMBRANE PROTEIN"/>
    <property type="match status" value="1"/>
</dbReference>
<keyword evidence="7 8" id="KW-0472">Membrane</keyword>
<comment type="caution">
    <text evidence="10">The sequence shown here is derived from an EMBL/GenBank/DDBJ whole genome shotgun (WGS) entry which is preliminary data.</text>
</comment>
<keyword evidence="4 10" id="KW-0808">Transferase</keyword>
<dbReference type="Gene3D" id="1.25.40.10">
    <property type="entry name" value="Tetratricopeptide repeat domain"/>
    <property type="match status" value="1"/>
</dbReference>
<keyword evidence="3" id="KW-0328">Glycosyltransferase</keyword>
<evidence type="ECO:0000256" key="5">
    <source>
        <dbReference type="ARBA" id="ARBA00022692"/>
    </source>
</evidence>
<dbReference type="GO" id="GO:0005886">
    <property type="term" value="C:plasma membrane"/>
    <property type="evidence" value="ECO:0007669"/>
    <property type="project" value="UniProtKB-SubCell"/>
</dbReference>
<evidence type="ECO:0000256" key="7">
    <source>
        <dbReference type="ARBA" id="ARBA00023136"/>
    </source>
</evidence>
<feature type="transmembrane region" description="Helical" evidence="8">
    <location>
        <begin position="12"/>
        <end position="32"/>
    </location>
</feature>
<evidence type="ECO:0000256" key="3">
    <source>
        <dbReference type="ARBA" id="ARBA00022676"/>
    </source>
</evidence>
<dbReference type="Pfam" id="PF13231">
    <property type="entry name" value="PMT_2"/>
    <property type="match status" value="1"/>
</dbReference>
<evidence type="ECO:0000256" key="4">
    <source>
        <dbReference type="ARBA" id="ARBA00022679"/>
    </source>
</evidence>
<feature type="transmembrane region" description="Helical" evidence="8">
    <location>
        <begin position="220"/>
        <end position="238"/>
    </location>
</feature>
<dbReference type="InterPro" id="IPR050297">
    <property type="entry name" value="LipidA_mod_glycosyltrf_83"/>
</dbReference>
<evidence type="ECO:0000256" key="2">
    <source>
        <dbReference type="ARBA" id="ARBA00022475"/>
    </source>
</evidence>
<feature type="transmembrane region" description="Helical" evidence="8">
    <location>
        <begin position="150"/>
        <end position="166"/>
    </location>
</feature>
<feature type="transmembrane region" description="Helical" evidence="8">
    <location>
        <begin position="342"/>
        <end position="361"/>
    </location>
</feature>
<dbReference type="AlphaFoldDB" id="A0A4Q7EGP9"/>
<protein>
    <submittedName>
        <fullName evidence="10">Phospholipid carrier-dependent glycosyltransferase</fullName>
    </submittedName>
</protein>
<keyword evidence="5 8" id="KW-0812">Transmembrane</keyword>
<feature type="transmembrane region" description="Helical" evidence="8">
    <location>
        <begin position="316"/>
        <end position="336"/>
    </location>
</feature>
<feature type="transmembrane region" description="Helical" evidence="8">
    <location>
        <begin position="173"/>
        <end position="190"/>
    </location>
</feature>
<reference evidence="10 11" key="1">
    <citation type="submission" date="2018-11" db="EMBL/GenBank/DDBJ databases">
        <title>Whole genome sequencing of an environmental sample.</title>
        <authorList>
            <person name="Sarangi A.N."/>
            <person name="Singh D."/>
            <person name="Tripathy S."/>
        </authorList>
    </citation>
    <scope>NUCLEOTIDE SEQUENCE [LARGE SCALE GENOMIC DNA]</scope>
    <source>
        <strain evidence="10 11">Lakshadweep</strain>
    </source>
</reference>
<sequence length="857" mass="94322">MAKAPTSWVEDIVRIGVLWGGAIAIAAIWIMLDRTPPAWDQAEHLSLSMNFWWTLPHSSWWTADGLRHLWMLSPKYPPVLYLVTAGVHTVFGPGADIAIVANAIFGLILLIATYGLGRHLFSPQIGLLAVGLVLLMPRLVKLSLDFQLDYALTALVVASLWSLTVWRDAQSPLRQWLWAGAFGLSYGLALMTKQSALLFLLVPLLWVVLATLWRRRWGRLLQLVVAGLLTLGVMLPWLSVNWLFQFSIIGNTNVASAQAEGDPMLNTVAAWTYYWRDLPSAISWGLLIVPLVGLVLWAVGLLPGRKSTLQLDGTPAGRLWLLAYIVGGYVLWSGIVNKDLRYIAPVLPAISVLLAWGLACWWRKWPWVTTATYLVGLLTALLTLFPTGLPSLDWVSQTLAPNATFYPYLGEPYPHDEVIAQVAQTQPYQLSTVGGLQSTAAFNQHTVSYYGKLADYQVYGRQVGSRPSKHEQDLRSLSWFYAQGAIDAPWPPPASPEDEQAQLVNLLAASPDFAIDQTWDLPNATRLYLYRRQQLPVTVTTLPETACTSDIPQLRRIDVPTAVPPGQPIPVTYQWVGRWAALRTGLAVLTWEPTATEASSVVRPWIHDHGIGLGTLRPHPIQPQQTTLSAAEINPDGCFQIIERTATLPPAMTPAGNYRLVARYVDKAGRESAPLSIPATAIALSPTAASIAAPEVDWVTQLREVSQLLPLGPDYLDEVFDPIGRLNLYDPIQNYLVQAEQSLQRRWEGPDDAVNYGYGLVLSQVLQLKVDEAIASLELLAQQDAANPYVHAYLGFVNLYAWRPRAAQAALAPALAMAPDVPEIQGLSAIAALMQGNLWSAWQAGQQAIALLNADAE</sequence>
<accession>A0A4Q7EGP9</accession>
<evidence type="ECO:0000256" key="8">
    <source>
        <dbReference type="SAM" id="Phobius"/>
    </source>
</evidence>
<dbReference type="Proteomes" id="UP000292459">
    <property type="component" value="Unassembled WGS sequence"/>
</dbReference>
<evidence type="ECO:0000256" key="1">
    <source>
        <dbReference type="ARBA" id="ARBA00004651"/>
    </source>
</evidence>
<evidence type="ECO:0000313" key="11">
    <source>
        <dbReference type="Proteomes" id="UP000292459"/>
    </source>
</evidence>
<feature type="transmembrane region" description="Helical" evidence="8">
    <location>
        <begin position="196"/>
        <end position="213"/>
    </location>
</feature>
<feature type="domain" description="Glycosyltransferase RgtA/B/C/D-like" evidence="9">
    <location>
        <begin position="76"/>
        <end position="239"/>
    </location>
</feature>
<proteinExistence type="predicted"/>
<feature type="transmembrane region" description="Helical" evidence="8">
    <location>
        <begin position="281"/>
        <end position="304"/>
    </location>
</feature>
<dbReference type="PANTHER" id="PTHR33908">
    <property type="entry name" value="MANNOSYLTRANSFERASE YKCB-RELATED"/>
    <property type="match status" value="1"/>
</dbReference>
<feature type="transmembrane region" description="Helical" evidence="8">
    <location>
        <begin position="125"/>
        <end position="144"/>
    </location>
</feature>
<keyword evidence="6 8" id="KW-1133">Transmembrane helix</keyword>
<comment type="subcellular location">
    <subcellularLocation>
        <location evidence="1">Cell membrane</location>
        <topology evidence="1">Multi-pass membrane protein</topology>
    </subcellularLocation>
</comment>
<evidence type="ECO:0000313" key="10">
    <source>
        <dbReference type="EMBL" id="RZM82236.1"/>
    </source>
</evidence>
<keyword evidence="2" id="KW-1003">Cell membrane</keyword>
<keyword evidence="11" id="KW-1185">Reference proteome</keyword>
<feature type="transmembrane region" description="Helical" evidence="8">
    <location>
        <begin position="373"/>
        <end position="392"/>
    </location>
</feature>
<organism evidence="10 11">
    <name type="scientific">Leptolyngbya iicbica LK</name>
    <dbReference type="NCBI Taxonomy" id="2294035"/>
    <lineage>
        <taxon>Bacteria</taxon>
        <taxon>Bacillati</taxon>
        <taxon>Cyanobacteriota</taxon>
        <taxon>Cyanophyceae</taxon>
        <taxon>Leptolyngbyales</taxon>
        <taxon>Leptolyngbyaceae</taxon>
        <taxon>Leptolyngbya group</taxon>
        <taxon>Leptolyngbya</taxon>
        <taxon>Leptolyngbya iicbica</taxon>
    </lineage>
</organism>
<evidence type="ECO:0000259" key="9">
    <source>
        <dbReference type="Pfam" id="PF13231"/>
    </source>
</evidence>
<name>A0A4Q7EGP9_9CYAN</name>
<feature type="transmembrane region" description="Helical" evidence="8">
    <location>
        <begin position="97"/>
        <end position="116"/>
    </location>
</feature>
<dbReference type="InterPro" id="IPR011990">
    <property type="entry name" value="TPR-like_helical_dom_sf"/>
</dbReference>
<dbReference type="InterPro" id="IPR038731">
    <property type="entry name" value="RgtA/B/C-like"/>
</dbReference>
<dbReference type="EMBL" id="QVFV01000001">
    <property type="protein sequence ID" value="RZM82236.1"/>
    <property type="molecule type" value="Genomic_DNA"/>
</dbReference>
<dbReference type="RefSeq" id="WP_044150916.1">
    <property type="nucleotide sequence ID" value="NZ_QVFV01000001.1"/>
</dbReference>
<gene>
    <name evidence="10" type="ORF">DYY88_02995</name>
</gene>
<evidence type="ECO:0000256" key="6">
    <source>
        <dbReference type="ARBA" id="ARBA00022989"/>
    </source>
</evidence>
<dbReference type="SUPFAM" id="SSF48452">
    <property type="entry name" value="TPR-like"/>
    <property type="match status" value="1"/>
</dbReference>